<accession>A0ABD5Z6H0</accession>
<feature type="domain" description="Bacterioopsin transcriptional activator GAF and HTH associated" evidence="4">
    <location>
        <begin position="19"/>
        <end position="162"/>
    </location>
</feature>
<keyword evidence="6" id="KW-1185">Reference proteome</keyword>
<evidence type="ECO:0000259" key="3">
    <source>
        <dbReference type="Pfam" id="PF04967"/>
    </source>
</evidence>
<dbReference type="Pfam" id="PF04967">
    <property type="entry name" value="HTH_10"/>
    <property type="match status" value="1"/>
</dbReference>
<proteinExistence type="predicted"/>
<dbReference type="InterPro" id="IPR031803">
    <property type="entry name" value="BAT_GAF/HTH-assoc"/>
</dbReference>
<evidence type="ECO:0000259" key="4">
    <source>
        <dbReference type="Pfam" id="PF15915"/>
    </source>
</evidence>
<evidence type="ECO:0000256" key="1">
    <source>
        <dbReference type="ARBA" id="ARBA00023015"/>
    </source>
</evidence>
<dbReference type="Pfam" id="PF15915">
    <property type="entry name" value="BAT"/>
    <property type="match status" value="1"/>
</dbReference>
<organism evidence="5 6">
    <name type="scientific">Halospeciosus flavus</name>
    <dbReference type="NCBI Taxonomy" id="3032283"/>
    <lineage>
        <taxon>Archaea</taxon>
        <taxon>Methanobacteriati</taxon>
        <taxon>Methanobacteriota</taxon>
        <taxon>Stenosarchaea group</taxon>
        <taxon>Halobacteria</taxon>
        <taxon>Halobacteriales</taxon>
        <taxon>Halobacteriaceae</taxon>
        <taxon>Halospeciosus</taxon>
    </lineage>
</organism>
<protein>
    <submittedName>
        <fullName evidence="5">Bacterio-opsin activator domain-containing protein</fullName>
    </submittedName>
</protein>
<name>A0ABD5Z6H0_9EURY</name>
<dbReference type="AlphaFoldDB" id="A0ABD5Z6H0"/>
<keyword evidence="2" id="KW-0804">Transcription</keyword>
<dbReference type="RefSeq" id="WP_279527528.1">
    <property type="nucleotide sequence ID" value="NZ_CP122312.1"/>
</dbReference>
<gene>
    <name evidence="5" type="ORF">ACFQJ9_15320</name>
</gene>
<evidence type="ECO:0000256" key="2">
    <source>
        <dbReference type="ARBA" id="ARBA00023163"/>
    </source>
</evidence>
<feature type="domain" description="HTH bat-type" evidence="3">
    <location>
        <begin position="183"/>
        <end position="229"/>
    </location>
</feature>
<dbReference type="PANTHER" id="PTHR34236">
    <property type="entry name" value="DIMETHYL SULFOXIDE REDUCTASE TRANSCRIPTIONAL ACTIVATOR"/>
    <property type="match status" value="1"/>
</dbReference>
<keyword evidence="1" id="KW-0805">Transcription regulation</keyword>
<dbReference type="InterPro" id="IPR007050">
    <property type="entry name" value="HTH_bacterioopsin"/>
</dbReference>
<reference evidence="5 6" key="1">
    <citation type="journal article" date="2019" name="Int. J. Syst. Evol. Microbiol.">
        <title>The Global Catalogue of Microorganisms (GCM) 10K type strain sequencing project: providing services to taxonomists for standard genome sequencing and annotation.</title>
        <authorList>
            <consortium name="The Broad Institute Genomics Platform"/>
            <consortium name="The Broad Institute Genome Sequencing Center for Infectious Disease"/>
            <person name="Wu L."/>
            <person name="Ma J."/>
        </authorList>
    </citation>
    <scope>NUCLEOTIDE SEQUENCE [LARGE SCALE GENOMIC DNA]</scope>
    <source>
        <strain evidence="5 6">XZGYJ-43</strain>
    </source>
</reference>
<dbReference type="PANTHER" id="PTHR34236:SF1">
    <property type="entry name" value="DIMETHYL SULFOXIDE REDUCTASE TRANSCRIPTIONAL ACTIVATOR"/>
    <property type="match status" value="1"/>
</dbReference>
<dbReference type="EMBL" id="JBHTAR010000011">
    <property type="protein sequence ID" value="MFC7200763.1"/>
    <property type="molecule type" value="Genomic_DNA"/>
</dbReference>
<evidence type="ECO:0000313" key="5">
    <source>
        <dbReference type="EMBL" id="MFC7200763.1"/>
    </source>
</evidence>
<evidence type="ECO:0000313" key="6">
    <source>
        <dbReference type="Proteomes" id="UP001596447"/>
    </source>
</evidence>
<dbReference type="Proteomes" id="UP001596447">
    <property type="component" value="Unassembled WGS sequence"/>
</dbReference>
<comment type="caution">
    <text evidence="5">The sequence shown here is derived from an EMBL/GenBank/DDBJ whole genome shotgun (WGS) entry which is preliminary data.</text>
</comment>
<sequence>MSLRYTSSTDQGEQEEMDTIDVEFAVEDDTYPFVGASANASCVVDLQEMVPRGDGSYSEFFRVEGADSERVLTLAEETPRVDPTLIESSDGCALFEFVVEEECVAATLADEGAFPRVVRGEEGEGTLVAEVPQAKADDIVESFLDNHPDVELVDQRDSTRMEADFTVTEFIETAHEILDSEKRELVVAALSEGYYDWPRTRSIEELAEQLNQDASILRELLHEAEQELLAALFDDGDLDHDEHVHPLIDADVPGG</sequence>